<keyword evidence="3" id="KW-0597">Phosphoprotein</keyword>
<sequence length="696" mass="79265">MKQKSLSILLLIFGFFLFSQNNPVKIDSLKTIANTSKNPEEKAVALNQIVDGYFDVSKDSAEVYINKTLQFTKDKKELEHIYIHSLLKYAQLYIIKGDYETSAKYYNKAWEILKNEFNYDLYTKYYGDLGVLSFYKGDFKSALQNFDKALQLAEEKNNEEDQLRFLNNKALAMSYLGKAESSLTVHKKAIELAEKLNDSTSLGKSFNNIGLIYEDMKAYEKALEFYLEALEIKKNGKSKVDVANSLFNVAGMYKEIGEKNNDTLLYAKAENHYKLAIKKSEEINYGKVILFSKTGMAQLATVRNKPLKAIKIYESVVEAAKKANDNQTLRVTYLNLGVNHLKINNLKQAEAYLLKAEPLIVEAENPSDMASVFKNLSVLYKTTNNVAKALEYFEKQYEVEKKLSNNSLKDKISEFEVKYETEKKEKEILLQRADIAEKELNLNRKNTQLFGLGILAIVIAVLGYLLFNQQKLKNEQLKKESELKEALVKIETQNRLQEQRLRISRDLHDNIGAQLTFIISSIDNLKYGFKITNDKLNNKLGTISEFTKDTIYELRDTIWAMNKSEISLEDLQARVSNFVDKASVSANKTSFNFNIDQSLSKNLQFSSVNGMNIYRIIQEAINNAIKYAQASNITVEIKKRADKLQFAVKDDGVGFDESEIKAGNGLNNMKKRAADINAQINIESVLGKGTKVKLKV</sequence>
<dbReference type="PANTHER" id="PTHR24421">
    <property type="entry name" value="NITRATE/NITRITE SENSOR PROTEIN NARX-RELATED"/>
    <property type="match status" value="1"/>
</dbReference>
<dbReference type="Gene3D" id="1.25.40.10">
    <property type="entry name" value="Tetratricopeptide repeat domain"/>
    <property type="match status" value="3"/>
</dbReference>
<keyword evidence="7" id="KW-0067">ATP-binding</keyword>
<feature type="domain" description="Histidine kinase" evidence="13">
    <location>
        <begin position="506"/>
        <end position="696"/>
    </location>
</feature>
<keyword evidence="4" id="KW-0808">Transferase</keyword>
<keyword evidence="9" id="KW-0802">TPR repeat</keyword>
<dbReference type="PROSITE" id="PS50109">
    <property type="entry name" value="HIS_KIN"/>
    <property type="match status" value="1"/>
</dbReference>
<evidence type="ECO:0000256" key="6">
    <source>
        <dbReference type="ARBA" id="ARBA00022777"/>
    </source>
</evidence>
<accession>A0ABW5JSX0</accession>
<dbReference type="EMBL" id="JBHULK010000003">
    <property type="protein sequence ID" value="MFD2535220.1"/>
    <property type="molecule type" value="Genomic_DNA"/>
</dbReference>
<dbReference type="Pfam" id="PF13424">
    <property type="entry name" value="TPR_12"/>
    <property type="match status" value="2"/>
</dbReference>
<keyword evidence="11" id="KW-0812">Transmembrane</keyword>
<evidence type="ECO:0000313" key="14">
    <source>
        <dbReference type="EMBL" id="MFD2535220.1"/>
    </source>
</evidence>
<feature type="repeat" description="TPR" evidence="9">
    <location>
        <begin position="370"/>
        <end position="403"/>
    </location>
</feature>
<dbReference type="Pfam" id="PF02518">
    <property type="entry name" value="HATPase_c"/>
    <property type="match status" value="1"/>
</dbReference>
<dbReference type="InterPro" id="IPR005467">
    <property type="entry name" value="His_kinase_dom"/>
</dbReference>
<dbReference type="RefSeq" id="WP_388017328.1">
    <property type="nucleotide sequence ID" value="NZ_JBHUDT010000003.1"/>
</dbReference>
<comment type="catalytic activity">
    <reaction evidence="1">
        <text>ATP + protein L-histidine = ADP + protein N-phospho-L-histidine.</text>
        <dbReference type="EC" id="2.7.13.3"/>
    </reaction>
</comment>
<name>A0ABW5JSX0_9FLAO</name>
<dbReference type="InterPro" id="IPR036890">
    <property type="entry name" value="HATPase_C_sf"/>
</dbReference>
<dbReference type="InterPro" id="IPR011990">
    <property type="entry name" value="TPR-like_helical_dom_sf"/>
</dbReference>
<organism evidence="14 15">
    <name type="scientific">Gelatiniphilus marinus</name>
    <dbReference type="NCBI Taxonomy" id="1759464"/>
    <lineage>
        <taxon>Bacteria</taxon>
        <taxon>Pseudomonadati</taxon>
        <taxon>Bacteroidota</taxon>
        <taxon>Flavobacteriia</taxon>
        <taxon>Flavobacteriales</taxon>
        <taxon>Flavobacteriaceae</taxon>
        <taxon>Gelatiniphilus</taxon>
    </lineage>
</organism>
<keyword evidence="6" id="KW-0418">Kinase</keyword>
<protein>
    <recommendedName>
        <fullName evidence="2">histidine kinase</fullName>
        <ecNumber evidence="2">2.7.13.3</ecNumber>
    </recommendedName>
</protein>
<keyword evidence="11" id="KW-0472">Membrane</keyword>
<feature type="repeat" description="TPR" evidence="9">
    <location>
        <begin position="123"/>
        <end position="156"/>
    </location>
</feature>
<keyword evidence="8" id="KW-0902">Two-component regulatory system</keyword>
<keyword evidence="10" id="KW-0175">Coiled coil</keyword>
<dbReference type="InterPro" id="IPR003594">
    <property type="entry name" value="HATPase_dom"/>
</dbReference>
<dbReference type="SUPFAM" id="SSF48452">
    <property type="entry name" value="TPR-like"/>
    <property type="match status" value="2"/>
</dbReference>
<dbReference type="EC" id="2.7.13.3" evidence="2"/>
<feature type="coiled-coil region" evidence="10">
    <location>
        <begin position="405"/>
        <end position="439"/>
    </location>
</feature>
<evidence type="ECO:0000256" key="7">
    <source>
        <dbReference type="ARBA" id="ARBA00022840"/>
    </source>
</evidence>
<evidence type="ECO:0000256" key="1">
    <source>
        <dbReference type="ARBA" id="ARBA00000085"/>
    </source>
</evidence>
<dbReference type="SUPFAM" id="SSF55874">
    <property type="entry name" value="ATPase domain of HSP90 chaperone/DNA topoisomerase II/histidine kinase"/>
    <property type="match status" value="1"/>
</dbReference>
<dbReference type="Gene3D" id="3.30.565.10">
    <property type="entry name" value="Histidine kinase-like ATPase, C-terminal domain"/>
    <property type="match status" value="1"/>
</dbReference>
<evidence type="ECO:0000256" key="11">
    <source>
        <dbReference type="SAM" id="Phobius"/>
    </source>
</evidence>
<evidence type="ECO:0000259" key="13">
    <source>
        <dbReference type="PROSITE" id="PS50109"/>
    </source>
</evidence>
<keyword evidence="5" id="KW-0547">Nucleotide-binding</keyword>
<evidence type="ECO:0000256" key="5">
    <source>
        <dbReference type="ARBA" id="ARBA00022741"/>
    </source>
</evidence>
<evidence type="ECO:0000256" key="9">
    <source>
        <dbReference type="PROSITE-ProRule" id="PRU00339"/>
    </source>
</evidence>
<evidence type="ECO:0000313" key="15">
    <source>
        <dbReference type="Proteomes" id="UP001597441"/>
    </source>
</evidence>
<evidence type="ECO:0000256" key="3">
    <source>
        <dbReference type="ARBA" id="ARBA00022553"/>
    </source>
</evidence>
<dbReference type="InterPro" id="IPR050482">
    <property type="entry name" value="Sensor_HK_TwoCompSys"/>
</dbReference>
<evidence type="ECO:0000256" key="12">
    <source>
        <dbReference type="SAM" id="SignalP"/>
    </source>
</evidence>
<evidence type="ECO:0000256" key="10">
    <source>
        <dbReference type="SAM" id="Coils"/>
    </source>
</evidence>
<keyword evidence="15" id="KW-1185">Reference proteome</keyword>
<dbReference type="Pfam" id="PF07730">
    <property type="entry name" value="HisKA_3"/>
    <property type="match status" value="1"/>
</dbReference>
<feature type="chain" id="PRO_5046362108" description="histidine kinase" evidence="12">
    <location>
        <begin position="22"/>
        <end position="696"/>
    </location>
</feature>
<comment type="caution">
    <text evidence="14">The sequence shown here is derived from an EMBL/GenBank/DDBJ whole genome shotgun (WGS) entry which is preliminary data.</text>
</comment>
<dbReference type="InterPro" id="IPR011712">
    <property type="entry name" value="Sig_transdc_His_kin_sub3_dim/P"/>
</dbReference>
<dbReference type="Proteomes" id="UP001597441">
    <property type="component" value="Unassembled WGS sequence"/>
</dbReference>
<dbReference type="SMART" id="SM00387">
    <property type="entry name" value="HATPase_c"/>
    <property type="match status" value="1"/>
</dbReference>
<gene>
    <name evidence="14" type="ORF">ACFSQS_08925</name>
</gene>
<dbReference type="PANTHER" id="PTHR24421:SF10">
    <property type="entry name" value="NITRATE_NITRITE SENSOR PROTEIN NARQ"/>
    <property type="match status" value="1"/>
</dbReference>
<feature type="repeat" description="TPR" evidence="9">
    <location>
        <begin position="203"/>
        <end position="236"/>
    </location>
</feature>
<dbReference type="Gene3D" id="1.20.5.1930">
    <property type="match status" value="1"/>
</dbReference>
<proteinExistence type="predicted"/>
<evidence type="ECO:0000256" key="8">
    <source>
        <dbReference type="ARBA" id="ARBA00023012"/>
    </source>
</evidence>
<evidence type="ECO:0000256" key="4">
    <source>
        <dbReference type="ARBA" id="ARBA00022679"/>
    </source>
</evidence>
<feature type="signal peptide" evidence="12">
    <location>
        <begin position="1"/>
        <end position="21"/>
    </location>
</feature>
<feature type="transmembrane region" description="Helical" evidence="11">
    <location>
        <begin position="449"/>
        <end position="467"/>
    </location>
</feature>
<dbReference type="CDD" id="cd16917">
    <property type="entry name" value="HATPase_UhpB-NarQ-NarX-like"/>
    <property type="match status" value="1"/>
</dbReference>
<dbReference type="PROSITE" id="PS50005">
    <property type="entry name" value="TPR"/>
    <property type="match status" value="3"/>
</dbReference>
<keyword evidence="12" id="KW-0732">Signal</keyword>
<keyword evidence="11" id="KW-1133">Transmembrane helix</keyword>
<dbReference type="InterPro" id="IPR019734">
    <property type="entry name" value="TPR_rpt"/>
</dbReference>
<reference evidence="15" key="1">
    <citation type="journal article" date="2019" name="Int. J. Syst. Evol. Microbiol.">
        <title>The Global Catalogue of Microorganisms (GCM) 10K type strain sequencing project: providing services to taxonomists for standard genome sequencing and annotation.</title>
        <authorList>
            <consortium name="The Broad Institute Genomics Platform"/>
            <consortium name="The Broad Institute Genome Sequencing Center for Infectious Disease"/>
            <person name="Wu L."/>
            <person name="Ma J."/>
        </authorList>
    </citation>
    <scope>NUCLEOTIDE SEQUENCE [LARGE SCALE GENOMIC DNA]</scope>
    <source>
        <strain evidence="15">KCTC 42903</strain>
    </source>
</reference>
<evidence type="ECO:0000256" key="2">
    <source>
        <dbReference type="ARBA" id="ARBA00012438"/>
    </source>
</evidence>
<dbReference type="SMART" id="SM00028">
    <property type="entry name" value="TPR"/>
    <property type="match status" value="7"/>
</dbReference>